<evidence type="ECO:0000313" key="1">
    <source>
        <dbReference type="EMBL" id="PWA85550.1"/>
    </source>
</evidence>
<dbReference type="PANTHER" id="PTHR33116">
    <property type="entry name" value="REVERSE TRANSCRIPTASE ZINC-BINDING DOMAIN-CONTAINING PROTEIN-RELATED-RELATED"/>
    <property type="match status" value="1"/>
</dbReference>
<dbReference type="AlphaFoldDB" id="A0A2U1PIG9"/>
<comment type="caution">
    <text evidence="1">The sequence shown here is derived from an EMBL/GenBank/DDBJ whole genome shotgun (WGS) entry which is preliminary data.</text>
</comment>
<dbReference type="STRING" id="35608.A0A2U1PIG9"/>
<name>A0A2U1PIG9_ARTAN</name>
<dbReference type="PANTHER" id="PTHR33116:SF84">
    <property type="entry name" value="RNA-DIRECTED DNA POLYMERASE"/>
    <property type="match status" value="1"/>
</dbReference>
<proteinExistence type="predicted"/>
<dbReference type="EMBL" id="PKPP01001108">
    <property type="protein sequence ID" value="PWA85550.1"/>
    <property type="molecule type" value="Genomic_DNA"/>
</dbReference>
<protein>
    <submittedName>
        <fullName evidence="1">Zf-RVT domain-containing protein</fullName>
    </submittedName>
</protein>
<accession>A0A2U1PIG9</accession>
<organism evidence="1 2">
    <name type="scientific">Artemisia annua</name>
    <name type="common">Sweet wormwood</name>
    <dbReference type="NCBI Taxonomy" id="35608"/>
    <lineage>
        <taxon>Eukaryota</taxon>
        <taxon>Viridiplantae</taxon>
        <taxon>Streptophyta</taxon>
        <taxon>Embryophyta</taxon>
        <taxon>Tracheophyta</taxon>
        <taxon>Spermatophyta</taxon>
        <taxon>Magnoliopsida</taxon>
        <taxon>eudicotyledons</taxon>
        <taxon>Gunneridae</taxon>
        <taxon>Pentapetalae</taxon>
        <taxon>asterids</taxon>
        <taxon>campanulids</taxon>
        <taxon>Asterales</taxon>
        <taxon>Asteraceae</taxon>
        <taxon>Asteroideae</taxon>
        <taxon>Anthemideae</taxon>
        <taxon>Artemisiinae</taxon>
        <taxon>Artemisia</taxon>
    </lineage>
</organism>
<dbReference type="OrthoDB" id="684339at2759"/>
<reference evidence="1 2" key="1">
    <citation type="journal article" date="2018" name="Mol. Plant">
        <title>The genome of Artemisia annua provides insight into the evolution of Asteraceae family and artemisinin biosynthesis.</title>
        <authorList>
            <person name="Shen Q."/>
            <person name="Zhang L."/>
            <person name="Liao Z."/>
            <person name="Wang S."/>
            <person name="Yan T."/>
            <person name="Shi P."/>
            <person name="Liu M."/>
            <person name="Fu X."/>
            <person name="Pan Q."/>
            <person name="Wang Y."/>
            <person name="Lv Z."/>
            <person name="Lu X."/>
            <person name="Zhang F."/>
            <person name="Jiang W."/>
            <person name="Ma Y."/>
            <person name="Chen M."/>
            <person name="Hao X."/>
            <person name="Li L."/>
            <person name="Tang Y."/>
            <person name="Lv G."/>
            <person name="Zhou Y."/>
            <person name="Sun X."/>
            <person name="Brodelius P.E."/>
            <person name="Rose J.K.C."/>
            <person name="Tang K."/>
        </authorList>
    </citation>
    <scope>NUCLEOTIDE SEQUENCE [LARGE SCALE GENOMIC DNA]</scope>
    <source>
        <strain evidence="2">cv. Huhao1</strain>
        <tissue evidence="1">Leaf</tissue>
    </source>
</reference>
<keyword evidence="2" id="KW-1185">Reference proteome</keyword>
<sequence>MAIRNKMRPHVFHIIGNGKMTSVWHDTWHKNGPLSQFISKRDIYDARLCDNDKVADLIENGEWRWPDECDSVQHLFFQCHYSKKIWTELKGLFYMDQANEDWDSIIEFILAMNCKNNIKSIMSKVGTAACVYNIWYERNLRLLQDVKRDVNALIQAVKEEIKWKLISLNVKKTKAVIHTYKKWDIDIQVLQTHH</sequence>
<evidence type="ECO:0000313" key="2">
    <source>
        <dbReference type="Proteomes" id="UP000245207"/>
    </source>
</evidence>
<gene>
    <name evidence="1" type="ORF">CTI12_AA147920</name>
</gene>
<dbReference type="Proteomes" id="UP000245207">
    <property type="component" value="Unassembled WGS sequence"/>
</dbReference>